<feature type="compositionally biased region" description="Low complexity" evidence="7">
    <location>
        <begin position="229"/>
        <end position="247"/>
    </location>
</feature>
<keyword evidence="4" id="KW-0493">Microtubule</keyword>
<comment type="subcellular location">
    <subcellularLocation>
        <location evidence="1">Cytoplasm</location>
        <location evidence="1">Cytoskeleton</location>
    </subcellularLocation>
</comment>
<feature type="coiled-coil region" evidence="6">
    <location>
        <begin position="399"/>
        <end position="426"/>
    </location>
</feature>
<feature type="region of interest" description="Disordered" evidence="7">
    <location>
        <begin position="309"/>
        <end position="335"/>
    </location>
</feature>
<evidence type="ECO:0000256" key="1">
    <source>
        <dbReference type="ARBA" id="ARBA00004245"/>
    </source>
</evidence>
<feature type="region of interest" description="Disordered" evidence="7">
    <location>
        <begin position="171"/>
        <end position="256"/>
    </location>
</feature>
<dbReference type="GO" id="GO:0005874">
    <property type="term" value="C:microtubule"/>
    <property type="evidence" value="ECO:0007669"/>
    <property type="project" value="UniProtKB-KW"/>
</dbReference>
<feature type="compositionally biased region" description="Polar residues" evidence="7">
    <location>
        <begin position="193"/>
        <end position="203"/>
    </location>
</feature>
<dbReference type="EMBL" id="JARAOO010000010">
    <property type="protein sequence ID" value="KAJ7953694.1"/>
    <property type="molecule type" value="Genomic_DNA"/>
</dbReference>
<proteinExistence type="inferred from homology"/>
<dbReference type="PANTHER" id="PTHR47286:SF2">
    <property type="entry name" value="F3I6.9 PROTEIN"/>
    <property type="match status" value="1"/>
</dbReference>
<sequence length="483" mass="53773">MGEFIVDRPTYEEKMGERAALNPALEVSISFGRFENDSLSWEKWSAFSQNRYLDEVEKCATPGSVAMKKAYFEAHYKKIAAQKADLLGEKQMEKAPFTSDDQNGEDLTINSCGTDSEFNLSNSQSSSEGVEQEINLIDNVGRTNMDNREEGVAVSTECVFSPVEADKIEMEGRASEVEAENVKLDQPKESRKVSSVNKETNAANLEKKPKLPRTKASHNSTPRVSKPASTPSKMTSGSSTKKGNSPSLPKDTSNSSKRIANKSLHLSLSLSPSNPDPASLTTMRKKFIMEKMGDKDIVKRAFKTFQNNLTQPKTSGEGRSSIKQQVPTRRRETKISASMTARTENGRNILVGYQESAIRQYYLKLLTKVDGVDKRSGSAVQATSGLKSDIREEKRKEFLKKSKEQYNAKEAERTLLQTKRKEAKDADIRKLRTNLNFKATPMPGASKSSLDKGSLKADIHRHPSLAIYGADMLYMNYYAVRNA</sequence>
<evidence type="ECO:0000256" key="3">
    <source>
        <dbReference type="ARBA" id="ARBA00022490"/>
    </source>
</evidence>
<keyword evidence="6" id="KW-0175">Coiled coil</keyword>
<feature type="compositionally biased region" description="Basic and acidic residues" evidence="7">
    <location>
        <begin position="171"/>
        <end position="192"/>
    </location>
</feature>
<gene>
    <name evidence="9" type="ORF">O6P43_025362</name>
</gene>
<dbReference type="KEGG" id="qsa:O6P43_025362"/>
<dbReference type="Pfam" id="PF06886">
    <property type="entry name" value="TPX2"/>
    <property type="match status" value="1"/>
</dbReference>
<reference evidence="9" key="1">
    <citation type="journal article" date="2023" name="Science">
        <title>Elucidation of the pathway for biosynthesis of saponin adjuvants from the soapbark tree.</title>
        <authorList>
            <person name="Reed J."/>
            <person name="Orme A."/>
            <person name="El-Demerdash A."/>
            <person name="Owen C."/>
            <person name="Martin L.B.B."/>
            <person name="Misra R.C."/>
            <person name="Kikuchi S."/>
            <person name="Rejzek M."/>
            <person name="Martin A.C."/>
            <person name="Harkess A."/>
            <person name="Leebens-Mack J."/>
            <person name="Louveau T."/>
            <person name="Stephenson M.J."/>
            <person name="Osbourn A."/>
        </authorList>
    </citation>
    <scope>NUCLEOTIDE SEQUENCE</scope>
    <source>
        <strain evidence="9">S10</strain>
    </source>
</reference>
<evidence type="ECO:0000259" key="8">
    <source>
        <dbReference type="Pfam" id="PF06886"/>
    </source>
</evidence>
<evidence type="ECO:0000256" key="2">
    <source>
        <dbReference type="ARBA" id="ARBA00005885"/>
    </source>
</evidence>
<dbReference type="InterPro" id="IPR027329">
    <property type="entry name" value="TPX2_C"/>
</dbReference>
<keyword evidence="10" id="KW-1185">Reference proteome</keyword>
<evidence type="ECO:0000313" key="10">
    <source>
        <dbReference type="Proteomes" id="UP001163823"/>
    </source>
</evidence>
<evidence type="ECO:0000256" key="4">
    <source>
        <dbReference type="ARBA" id="ARBA00022701"/>
    </source>
</evidence>
<evidence type="ECO:0000256" key="7">
    <source>
        <dbReference type="SAM" id="MobiDB-lite"/>
    </source>
</evidence>
<comment type="caution">
    <text evidence="9">The sequence shown here is derived from an EMBL/GenBank/DDBJ whole genome shotgun (WGS) entry which is preliminary data.</text>
</comment>
<dbReference type="Proteomes" id="UP001163823">
    <property type="component" value="Chromosome 10"/>
</dbReference>
<protein>
    <submittedName>
        <fullName evidence="9">Protein WVD2-like 7</fullName>
    </submittedName>
</protein>
<evidence type="ECO:0000256" key="6">
    <source>
        <dbReference type="SAM" id="Coils"/>
    </source>
</evidence>
<feature type="domain" description="TPX2 C-terminal" evidence="8">
    <location>
        <begin position="386"/>
        <end position="449"/>
    </location>
</feature>
<feature type="compositionally biased region" description="Low complexity" evidence="7">
    <location>
        <begin position="116"/>
        <end position="132"/>
    </location>
</feature>
<dbReference type="AlphaFoldDB" id="A0AAD7L911"/>
<evidence type="ECO:0000313" key="9">
    <source>
        <dbReference type="EMBL" id="KAJ7953694.1"/>
    </source>
</evidence>
<comment type="similarity">
    <text evidence="2">Belongs to the TPX2 family.</text>
</comment>
<dbReference type="PANTHER" id="PTHR47286">
    <property type="entry name" value="F3I6.9 PROTEIN"/>
    <property type="match status" value="1"/>
</dbReference>
<name>A0AAD7L911_QUISA</name>
<keyword evidence="3" id="KW-0963">Cytoplasm</keyword>
<organism evidence="9 10">
    <name type="scientific">Quillaja saponaria</name>
    <name type="common">Soap bark tree</name>
    <dbReference type="NCBI Taxonomy" id="32244"/>
    <lineage>
        <taxon>Eukaryota</taxon>
        <taxon>Viridiplantae</taxon>
        <taxon>Streptophyta</taxon>
        <taxon>Embryophyta</taxon>
        <taxon>Tracheophyta</taxon>
        <taxon>Spermatophyta</taxon>
        <taxon>Magnoliopsida</taxon>
        <taxon>eudicotyledons</taxon>
        <taxon>Gunneridae</taxon>
        <taxon>Pentapetalae</taxon>
        <taxon>rosids</taxon>
        <taxon>fabids</taxon>
        <taxon>Fabales</taxon>
        <taxon>Quillajaceae</taxon>
        <taxon>Quillaja</taxon>
    </lineage>
</organism>
<feature type="region of interest" description="Disordered" evidence="7">
    <location>
        <begin position="112"/>
        <end position="132"/>
    </location>
</feature>
<evidence type="ECO:0000256" key="5">
    <source>
        <dbReference type="ARBA" id="ARBA00023212"/>
    </source>
</evidence>
<feature type="compositionally biased region" description="Polar residues" evidence="7">
    <location>
        <begin position="309"/>
        <end position="327"/>
    </location>
</feature>
<keyword evidence="5" id="KW-0206">Cytoskeleton</keyword>
<accession>A0AAD7L911</accession>